<dbReference type="Proteomes" id="UP001595840">
    <property type="component" value="Unassembled WGS sequence"/>
</dbReference>
<proteinExistence type="predicted"/>
<dbReference type="EMBL" id="JBHSCX010000001">
    <property type="protein sequence ID" value="MFC4360724.1"/>
    <property type="molecule type" value="Genomic_DNA"/>
</dbReference>
<dbReference type="RefSeq" id="WP_290264496.1">
    <property type="nucleotide sequence ID" value="NZ_JAUFQG010000006.1"/>
</dbReference>
<comment type="caution">
    <text evidence="2">The sequence shown here is derived from an EMBL/GenBank/DDBJ whole genome shotgun (WGS) entry which is preliminary data.</text>
</comment>
<name>A0ABV8UYG2_9GAMM</name>
<evidence type="ECO:0000313" key="2">
    <source>
        <dbReference type="EMBL" id="MFC4360724.1"/>
    </source>
</evidence>
<reference evidence="3" key="1">
    <citation type="journal article" date="2019" name="Int. J. Syst. Evol. Microbiol.">
        <title>The Global Catalogue of Microorganisms (GCM) 10K type strain sequencing project: providing services to taxonomists for standard genome sequencing and annotation.</title>
        <authorList>
            <consortium name="The Broad Institute Genomics Platform"/>
            <consortium name="The Broad Institute Genome Sequencing Center for Infectious Disease"/>
            <person name="Wu L."/>
            <person name="Ma J."/>
        </authorList>
    </citation>
    <scope>NUCLEOTIDE SEQUENCE [LARGE SCALE GENOMIC DNA]</scope>
    <source>
        <strain evidence="3">CECT 8570</strain>
    </source>
</reference>
<protein>
    <submittedName>
        <fullName evidence="2">Uncharacterized protein</fullName>
    </submittedName>
</protein>
<feature type="region of interest" description="Disordered" evidence="1">
    <location>
        <begin position="1"/>
        <end position="22"/>
    </location>
</feature>
<gene>
    <name evidence="2" type="ORF">ACFOX3_00350</name>
</gene>
<evidence type="ECO:0000313" key="3">
    <source>
        <dbReference type="Proteomes" id="UP001595840"/>
    </source>
</evidence>
<accession>A0ABV8UYG2</accession>
<organism evidence="2 3">
    <name type="scientific">Simiduia curdlanivorans</name>
    <dbReference type="NCBI Taxonomy" id="1492769"/>
    <lineage>
        <taxon>Bacteria</taxon>
        <taxon>Pseudomonadati</taxon>
        <taxon>Pseudomonadota</taxon>
        <taxon>Gammaproteobacteria</taxon>
        <taxon>Cellvibrionales</taxon>
        <taxon>Cellvibrionaceae</taxon>
        <taxon>Simiduia</taxon>
    </lineage>
</organism>
<keyword evidence="3" id="KW-1185">Reference proteome</keyword>
<sequence>MSNFTKQDLERESQSELGQGHMCTNNIHPHHLKIYRIKKIDGKAQQHWELFSLWLATAEDVANGDAEREDEVLNLSSIEIEFCPFCGTQLSQS</sequence>
<evidence type="ECO:0000256" key="1">
    <source>
        <dbReference type="SAM" id="MobiDB-lite"/>
    </source>
</evidence>